<organism evidence="1 2">
    <name type="scientific">Lyngbya aestuarii BL J</name>
    <dbReference type="NCBI Taxonomy" id="1348334"/>
    <lineage>
        <taxon>Bacteria</taxon>
        <taxon>Bacillati</taxon>
        <taxon>Cyanobacteriota</taxon>
        <taxon>Cyanophyceae</taxon>
        <taxon>Oscillatoriophycideae</taxon>
        <taxon>Oscillatoriales</taxon>
        <taxon>Microcoleaceae</taxon>
        <taxon>Lyngbya</taxon>
    </lineage>
</organism>
<evidence type="ECO:0000313" key="2">
    <source>
        <dbReference type="Proteomes" id="UP000017127"/>
    </source>
</evidence>
<comment type="caution">
    <text evidence="1">The sequence shown here is derived from an EMBL/GenBank/DDBJ whole genome shotgun (WGS) entry which is preliminary data.</text>
</comment>
<dbReference type="Proteomes" id="UP000017127">
    <property type="component" value="Unassembled WGS sequence"/>
</dbReference>
<sequence length="73" mass="8394">MNSENLAKYIEATGGISKPWLLVQLRLQKLQERRSQLSSQAYLQELAEIQQDLMNLGEWWIGIEAEVFGTDRG</sequence>
<dbReference type="OrthoDB" id="465307at2"/>
<dbReference type="EMBL" id="AUZM01000037">
    <property type="protein sequence ID" value="ERT06410.1"/>
    <property type="molecule type" value="Genomic_DNA"/>
</dbReference>
<dbReference type="AlphaFoldDB" id="U7QH90"/>
<dbReference type="RefSeq" id="WP_023067377.1">
    <property type="nucleotide sequence ID" value="NZ_AUZM01000037.1"/>
</dbReference>
<dbReference type="PATRIC" id="fig|1348334.3.peg.3492"/>
<protein>
    <submittedName>
        <fullName evidence="1">Uncharacterized protein</fullName>
    </submittedName>
</protein>
<keyword evidence="2" id="KW-1185">Reference proteome</keyword>
<proteinExistence type="predicted"/>
<gene>
    <name evidence="1" type="ORF">M595_3609</name>
</gene>
<accession>U7QH90</accession>
<evidence type="ECO:0000313" key="1">
    <source>
        <dbReference type="EMBL" id="ERT06410.1"/>
    </source>
</evidence>
<reference evidence="1 2" key="1">
    <citation type="journal article" date="2013" name="Front. Microbiol.">
        <title>Comparative genomic analyses of the cyanobacterium, Lyngbya aestuarii BL J, a powerful hydrogen producer.</title>
        <authorList>
            <person name="Kothari A."/>
            <person name="Vaughn M."/>
            <person name="Garcia-Pichel F."/>
        </authorList>
    </citation>
    <scope>NUCLEOTIDE SEQUENCE [LARGE SCALE GENOMIC DNA]</scope>
    <source>
        <strain evidence="1 2">BL J</strain>
    </source>
</reference>
<name>U7QH90_9CYAN</name>